<dbReference type="EMBL" id="JARO02021538">
    <property type="protein sequence ID" value="KPP56410.1"/>
    <property type="molecule type" value="Genomic_DNA"/>
</dbReference>
<dbReference type="AlphaFoldDB" id="A0A0P7W1C6"/>
<comment type="caution">
    <text evidence="9">The sequence shown here is derived from an EMBL/GenBank/DDBJ whole genome shotgun (WGS) entry which is preliminary data.</text>
</comment>
<dbReference type="InterPro" id="IPR027969">
    <property type="entry name" value="Small_membr_AKAP"/>
</dbReference>
<dbReference type="GO" id="GO:0034237">
    <property type="term" value="F:protein kinase A regulatory subunit binding"/>
    <property type="evidence" value="ECO:0007669"/>
    <property type="project" value="InterPro"/>
</dbReference>
<organism evidence="9 10">
    <name type="scientific">Scleropages formosus</name>
    <name type="common">Asian bonytongue</name>
    <name type="synonym">Osteoglossum formosum</name>
    <dbReference type="NCBI Taxonomy" id="113540"/>
    <lineage>
        <taxon>Eukaryota</taxon>
        <taxon>Metazoa</taxon>
        <taxon>Chordata</taxon>
        <taxon>Craniata</taxon>
        <taxon>Vertebrata</taxon>
        <taxon>Euteleostomi</taxon>
        <taxon>Actinopterygii</taxon>
        <taxon>Neopterygii</taxon>
        <taxon>Teleostei</taxon>
        <taxon>Osteoglossocephala</taxon>
        <taxon>Osteoglossomorpha</taxon>
        <taxon>Osteoglossiformes</taxon>
        <taxon>Osteoglossidae</taxon>
        <taxon>Scleropages</taxon>
    </lineage>
</organism>
<dbReference type="Pfam" id="PF15127">
    <property type="entry name" value="SmAKAP"/>
    <property type="match status" value="1"/>
</dbReference>
<evidence type="ECO:0000256" key="7">
    <source>
        <dbReference type="ARBA" id="ARBA00023139"/>
    </source>
</evidence>
<dbReference type="PANTHER" id="PTHR36471">
    <property type="entry name" value="SMALL MEMBRANE A-KINASE ANCHOR PROTEIN"/>
    <property type="match status" value="1"/>
</dbReference>
<protein>
    <recommendedName>
        <fullName evidence="3">Small membrane A-kinase anchor protein</fullName>
    </recommendedName>
</protein>
<keyword evidence="8" id="KW-0449">Lipoprotein</keyword>
<comment type="similarity">
    <text evidence="2">Belongs to the small membrane AKAP family.</text>
</comment>
<gene>
    <name evidence="9" type="ORF">Z043_125973</name>
</gene>
<keyword evidence="5" id="KW-0519">Myristate</keyword>
<comment type="subcellular location">
    <subcellularLocation>
        <location evidence="1">Cell membrane</location>
    </subcellularLocation>
</comment>
<dbReference type="PANTHER" id="PTHR36471:SF1">
    <property type="entry name" value="SMALL MEMBRANE A-KINASE ANCHOR PROTEIN"/>
    <property type="match status" value="1"/>
</dbReference>
<evidence type="ECO:0000256" key="4">
    <source>
        <dbReference type="ARBA" id="ARBA00022475"/>
    </source>
</evidence>
<dbReference type="GO" id="GO:0005886">
    <property type="term" value="C:plasma membrane"/>
    <property type="evidence" value="ECO:0007669"/>
    <property type="project" value="UniProtKB-SubCell"/>
</dbReference>
<evidence type="ECO:0000256" key="6">
    <source>
        <dbReference type="ARBA" id="ARBA00023136"/>
    </source>
</evidence>
<sequence length="97" mass="10892">MVTRRRTELYDKYSTAVRTAFGPLTIAPPGDPRQYCRTVTCRNLPEPGPGDGSPHVDPVLLDYAQRLSEEIVARAVQQWAELDGRYGDIPYIECDVP</sequence>
<evidence type="ECO:0000313" key="10">
    <source>
        <dbReference type="Proteomes" id="UP000034805"/>
    </source>
</evidence>
<proteinExistence type="inferred from homology"/>
<dbReference type="Proteomes" id="UP000034805">
    <property type="component" value="Unassembled WGS sequence"/>
</dbReference>
<evidence type="ECO:0000256" key="8">
    <source>
        <dbReference type="ARBA" id="ARBA00023288"/>
    </source>
</evidence>
<reference evidence="9 10" key="1">
    <citation type="submission" date="2015-08" db="EMBL/GenBank/DDBJ databases">
        <title>The genome of the Asian arowana (Scleropages formosus).</title>
        <authorList>
            <person name="Tan M.H."/>
            <person name="Gan H.M."/>
            <person name="Croft L.J."/>
            <person name="Austin C.M."/>
        </authorList>
    </citation>
    <scope>NUCLEOTIDE SEQUENCE [LARGE SCALE GENOMIC DNA]</scope>
    <source>
        <strain evidence="9">Aro1</strain>
    </source>
</reference>
<accession>A0A0P7W1C6</accession>
<evidence type="ECO:0000256" key="3">
    <source>
        <dbReference type="ARBA" id="ARBA00016882"/>
    </source>
</evidence>
<keyword evidence="6" id="KW-0472">Membrane</keyword>
<keyword evidence="4" id="KW-1003">Cell membrane</keyword>
<evidence type="ECO:0000256" key="5">
    <source>
        <dbReference type="ARBA" id="ARBA00022707"/>
    </source>
</evidence>
<evidence type="ECO:0000256" key="1">
    <source>
        <dbReference type="ARBA" id="ARBA00004236"/>
    </source>
</evidence>
<keyword evidence="7" id="KW-0564">Palmitate</keyword>
<evidence type="ECO:0000313" key="9">
    <source>
        <dbReference type="EMBL" id="KPP56410.1"/>
    </source>
</evidence>
<name>A0A0P7W1C6_SCLFO</name>
<evidence type="ECO:0000256" key="2">
    <source>
        <dbReference type="ARBA" id="ARBA00007307"/>
    </source>
</evidence>